<gene>
    <name evidence="1" type="ORF">ENM11_05215</name>
</gene>
<reference evidence="1" key="1">
    <citation type="journal article" date="2020" name="mSystems">
        <title>Genome- and Community-Level Interaction Insights into Carbon Utilization and Element Cycling Functions of Hydrothermarchaeota in Hydrothermal Sediment.</title>
        <authorList>
            <person name="Zhou Z."/>
            <person name="Liu Y."/>
            <person name="Xu W."/>
            <person name="Pan J."/>
            <person name="Luo Z.H."/>
            <person name="Li M."/>
        </authorList>
    </citation>
    <scope>NUCLEOTIDE SEQUENCE [LARGE SCALE GENOMIC DNA]</scope>
    <source>
        <strain evidence="1">SpSt-1056</strain>
    </source>
</reference>
<sequence length="208" mass="23019">MPVPIPFHGKQLRIAVLTRDVRLARNVVEEAARRGLKADHVTNPRDIPLAAKAVVMKKGEYREIKYGKPVYADEYTSPTAIVDKAIEAAYMKDKIKRAVVAVDPGKTMGAAFLADNLLLRMESYTDCEHLTANVSEFFKNHPNAEHAVIIGSGAPEFREKLIETLLSKPSAINPEIIHSVSEKDTSKLAKGWDEAAAALLLRRHVRKG</sequence>
<comment type="caution">
    <text evidence="1">The sequence shown here is derived from an EMBL/GenBank/DDBJ whole genome shotgun (WGS) entry which is preliminary data.</text>
</comment>
<dbReference type="AlphaFoldDB" id="A0A7C5L7L0"/>
<protein>
    <submittedName>
        <fullName evidence="1">Uncharacterized protein</fullName>
    </submittedName>
</protein>
<organism evidence="1">
    <name type="scientific">Caldiarchaeum subterraneum</name>
    <dbReference type="NCBI Taxonomy" id="311458"/>
    <lineage>
        <taxon>Archaea</taxon>
        <taxon>Nitrososphaerota</taxon>
        <taxon>Candidatus Caldarchaeales</taxon>
        <taxon>Candidatus Caldarchaeaceae</taxon>
        <taxon>Candidatus Caldarchaeum</taxon>
    </lineage>
</organism>
<evidence type="ECO:0000313" key="1">
    <source>
        <dbReference type="EMBL" id="HHK68537.1"/>
    </source>
</evidence>
<accession>A0A7C5L7L0</accession>
<proteinExistence type="predicted"/>
<dbReference type="EMBL" id="DRWN01000040">
    <property type="protein sequence ID" value="HHK68537.1"/>
    <property type="molecule type" value="Genomic_DNA"/>
</dbReference>
<name>A0A7C5L7L0_CALS0</name>